<evidence type="ECO:0000313" key="3">
    <source>
        <dbReference type="EMBL" id="KAL0071751.1"/>
    </source>
</evidence>
<dbReference type="SUPFAM" id="SSF48464">
    <property type="entry name" value="ENTH/VHS domain"/>
    <property type="match status" value="1"/>
</dbReference>
<dbReference type="Gene3D" id="1.20.58.160">
    <property type="match status" value="1"/>
</dbReference>
<accession>A0ABR3ACR9</accession>
<dbReference type="InterPro" id="IPR038425">
    <property type="entry name" value="GAT_sf"/>
</dbReference>
<dbReference type="InterPro" id="IPR008942">
    <property type="entry name" value="ENTH_VHS"/>
</dbReference>
<dbReference type="SUPFAM" id="SSF89009">
    <property type="entry name" value="GAT-like domain"/>
    <property type="match status" value="1"/>
</dbReference>
<dbReference type="InterPro" id="IPR045007">
    <property type="entry name" value="LSB5"/>
</dbReference>
<feature type="compositionally biased region" description="Basic and acidic residues" evidence="1">
    <location>
        <begin position="354"/>
        <end position="366"/>
    </location>
</feature>
<dbReference type="PANTHER" id="PTHR47789">
    <property type="entry name" value="LAS SEVENTEEN-BINDING PROTEIN 5"/>
    <property type="match status" value="1"/>
</dbReference>
<evidence type="ECO:0000259" key="2">
    <source>
        <dbReference type="PROSITE" id="PS50179"/>
    </source>
</evidence>
<sequence>MSALSFARQVFNPEKPHSSITDWVDILTASSIAEEAYDGIPELVDSINLQGSTGPAEASRAIRKKLKHGNPHQQYRALVILKALVENCGDKFRHTFADGQLTDALRGIATDRTADRRVQRKLKLVLLSWHEQFKSEPSMRTVAELHTMCKDREPKRNLEESLYTTPPSPKADKDEAKRKAKQEKEEARERQRREEEERRKQKNKPKTKRQPFNFEQVGGMGLGLPQFQRLTLRLQEKPKVLGSIVEASQASSNLVNAITLVNTEKESLEANERVQTCLEAAKQARKIIVRYVQLVENEEVIGVLIETNDRVITALEMYDQVLTAARKGDTDKAEAISEGLAATHISSEGQLARLQDKQRAEVEKAKQRATATSTSTAGNSHLHPDLEDLSFGALGASSSNLPPPIRPTTMSDEEDEIRRGSLSDFSDYESSDEDTHRNTTHRRKDYVTVSDDSDDARAGIRNQPQEDDPFADPFADEVAVVPSRR</sequence>
<feature type="compositionally biased region" description="Basic residues" evidence="1">
    <location>
        <begin position="200"/>
        <end position="209"/>
    </location>
</feature>
<dbReference type="CDD" id="cd16980">
    <property type="entry name" value="VHS_Lsb5"/>
    <property type="match status" value="1"/>
</dbReference>
<dbReference type="Proteomes" id="UP001437256">
    <property type="component" value="Unassembled WGS sequence"/>
</dbReference>
<feature type="domain" description="VHS" evidence="2">
    <location>
        <begin position="27"/>
        <end position="152"/>
    </location>
</feature>
<feature type="compositionally biased region" description="Basic and acidic residues" evidence="1">
    <location>
        <begin position="170"/>
        <end position="199"/>
    </location>
</feature>
<protein>
    <recommendedName>
        <fullName evidence="2">VHS domain-containing protein</fullName>
    </recommendedName>
</protein>
<dbReference type="EMBL" id="JBBXMP010000002">
    <property type="protein sequence ID" value="KAL0071751.1"/>
    <property type="molecule type" value="Genomic_DNA"/>
</dbReference>
<name>A0ABR3ACR9_9AGAR</name>
<dbReference type="InterPro" id="IPR002014">
    <property type="entry name" value="VHS_dom"/>
</dbReference>
<dbReference type="PROSITE" id="PS50179">
    <property type="entry name" value="VHS"/>
    <property type="match status" value="1"/>
</dbReference>
<feature type="compositionally biased region" description="Basic and acidic residues" evidence="1">
    <location>
        <begin position="150"/>
        <end position="159"/>
    </location>
</feature>
<dbReference type="Pfam" id="PF00790">
    <property type="entry name" value="VHS"/>
    <property type="match status" value="1"/>
</dbReference>
<keyword evidence="4" id="KW-1185">Reference proteome</keyword>
<dbReference type="CDD" id="cd14232">
    <property type="entry name" value="GAT_LSB5"/>
    <property type="match status" value="1"/>
</dbReference>
<reference evidence="3 4" key="1">
    <citation type="submission" date="2024-05" db="EMBL/GenBank/DDBJ databases">
        <title>A draft genome resource for the thread blight pathogen Marasmius tenuissimus strain MS-2.</title>
        <authorList>
            <person name="Yulfo-Soto G.E."/>
            <person name="Baruah I.K."/>
            <person name="Amoako-Attah I."/>
            <person name="Bukari Y."/>
            <person name="Meinhardt L.W."/>
            <person name="Bailey B.A."/>
            <person name="Cohen S.P."/>
        </authorList>
    </citation>
    <scope>NUCLEOTIDE SEQUENCE [LARGE SCALE GENOMIC DNA]</scope>
    <source>
        <strain evidence="3 4">MS-2</strain>
    </source>
</reference>
<dbReference type="PANTHER" id="PTHR47789:SF1">
    <property type="entry name" value="LAS SEVENTEEN-BINDING PROTEIN 5"/>
    <property type="match status" value="1"/>
</dbReference>
<comment type="caution">
    <text evidence="3">The sequence shown here is derived from an EMBL/GenBank/DDBJ whole genome shotgun (WGS) entry which is preliminary data.</text>
</comment>
<gene>
    <name evidence="3" type="ORF">AAF712_000673</name>
</gene>
<dbReference type="InterPro" id="IPR044103">
    <property type="entry name" value="GAT_LSB5"/>
</dbReference>
<evidence type="ECO:0000256" key="1">
    <source>
        <dbReference type="SAM" id="MobiDB-lite"/>
    </source>
</evidence>
<dbReference type="SMART" id="SM00288">
    <property type="entry name" value="VHS"/>
    <property type="match status" value="1"/>
</dbReference>
<organism evidence="3 4">
    <name type="scientific">Marasmius tenuissimus</name>
    <dbReference type="NCBI Taxonomy" id="585030"/>
    <lineage>
        <taxon>Eukaryota</taxon>
        <taxon>Fungi</taxon>
        <taxon>Dikarya</taxon>
        <taxon>Basidiomycota</taxon>
        <taxon>Agaricomycotina</taxon>
        <taxon>Agaricomycetes</taxon>
        <taxon>Agaricomycetidae</taxon>
        <taxon>Agaricales</taxon>
        <taxon>Marasmiineae</taxon>
        <taxon>Marasmiaceae</taxon>
        <taxon>Marasmius</taxon>
    </lineage>
</organism>
<feature type="region of interest" description="Disordered" evidence="1">
    <location>
        <begin position="150"/>
        <end position="215"/>
    </location>
</feature>
<proteinExistence type="predicted"/>
<evidence type="ECO:0000313" key="4">
    <source>
        <dbReference type="Proteomes" id="UP001437256"/>
    </source>
</evidence>
<dbReference type="Gene3D" id="1.25.40.90">
    <property type="match status" value="1"/>
</dbReference>
<feature type="region of interest" description="Disordered" evidence="1">
    <location>
        <begin position="347"/>
        <end position="485"/>
    </location>
</feature>